<comment type="caution">
    <text evidence="2">The sequence shown here is derived from an EMBL/GenBank/DDBJ whole genome shotgun (WGS) entry which is preliminary data.</text>
</comment>
<dbReference type="PROSITE" id="PS51257">
    <property type="entry name" value="PROKAR_LIPOPROTEIN"/>
    <property type="match status" value="1"/>
</dbReference>
<reference evidence="1 4" key="2">
    <citation type="submission" date="2020-04" db="EMBL/GenBank/DDBJ databases">
        <authorList>
            <person name="Hitch T.C.A."/>
            <person name="Wylensek D."/>
            <person name="Clavel T."/>
        </authorList>
    </citation>
    <scope>NUCLEOTIDE SEQUENCE [LARGE SCALE GENOMIC DNA]</scope>
    <source>
        <strain evidence="1 4">COR2-253-APC-1A</strain>
    </source>
</reference>
<accession>A0A2U1AT88</accession>
<dbReference type="Proteomes" id="UP000245959">
    <property type="component" value="Unassembled WGS sequence"/>
</dbReference>
<dbReference type="AlphaFoldDB" id="A0A2U1AT88"/>
<gene>
    <name evidence="2" type="ORF">C8D82_12048</name>
    <name evidence="1" type="ORF">HF882_07020</name>
</gene>
<dbReference type="Proteomes" id="UP000576225">
    <property type="component" value="Unassembled WGS sequence"/>
</dbReference>
<evidence type="ECO:0000313" key="4">
    <source>
        <dbReference type="Proteomes" id="UP000576225"/>
    </source>
</evidence>
<protein>
    <submittedName>
        <fullName evidence="2">Uncharacterized protein</fullName>
    </submittedName>
</protein>
<sequence>MKNSMFCAAIAAGSLVLSACTDTKSVRRDFEKPDASIRAVDQTEAVEYPEVTGFYVPERLPAEDLEVPQLYADLILTMKNPRLPSNSREKYETIKKLLKKVDYTFTRETKTLNELFYYGDAIIDSPAAVDRTITFNYQYNNHYVRLIFYTYGIFVTGVEIIEK</sequence>
<dbReference type="OrthoDB" id="9956487at2"/>
<organism evidence="2 3">
    <name type="scientific">Victivallis vadensis</name>
    <dbReference type="NCBI Taxonomy" id="172901"/>
    <lineage>
        <taxon>Bacteria</taxon>
        <taxon>Pseudomonadati</taxon>
        <taxon>Lentisphaerota</taxon>
        <taxon>Lentisphaeria</taxon>
        <taxon>Victivallales</taxon>
        <taxon>Victivallaceae</taxon>
        <taxon>Victivallis</taxon>
    </lineage>
</organism>
<dbReference type="GeneID" id="78295951"/>
<evidence type="ECO:0000313" key="1">
    <source>
        <dbReference type="EMBL" id="NMD86333.1"/>
    </source>
</evidence>
<dbReference type="RefSeq" id="WP_116884657.1">
    <property type="nucleotide sequence ID" value="NZ_CABMMC010000058.1"/>
</dbReference>
<name>A0A2U1AT88_9BACT</name>
<dbReference type="EMBL" id="JABAEW010000010">
    <property type="protein sequence ID" value="NMD86333.1"/>
    <property type="molecule type" value="Genomic_DNA"/>
</dbReference>
<keyword evidence="3" id="KW-1185">Reference proteome</keyword>
<evidence type="ECO:0000313" key="2">
    <source>
        <dbReference type="EMBL" id="PVY39571.1"/>
    </source>
</evidence>
<proteinExistence type="predicted"/>
<evidence type="ECO:0000313" key="3">
    <source>
        <dbReference type="Proteomes" id="UP000245959"/>
    </source>
</evidence>
<reference evidence="2 3" key="1">
    <citation type="submission" date="2018-04" db="EMBL/GenBank/DDBJ databases">
        <title>Genomic Encyclopedia of Type Strains, Phase IV (KMG-IV): sequencing the most valuable type-strain genomes for metagenomic binning, comparative biology and taxonomic classification.</title>
        <authorList>
            <person name="Goeker M."/>
        </authorList>
    </citation>
    <scope>NUCLEOTIDE SEQUENCE [LARGE SCALE GENOMIC DNA]</scope>
    <source>
        <strain evidence="2 3">DSM 14823</strain>
    </source>
</reference>
<dbReference type="EMBL" id="QEKH01000020">
    <property type="protein sequence ID" value="PVY39571.1"/>
    <property type="molecule type" value="Genomic_DNA"/>
</dbReference>